<feature type="compositionally biased region" description="Basic and acidic residues" evidence="1">
    <location>
        <begin position="34"/>
        <end position="57"/>
    </location>
</feature>
<proteinExistence type="predicted"/>
<dbReference type="PROSITE" id="PS50802">
    <property type="entry name" value="OTU"/>
    <property type="match status" value="1"/>
</dbReference>
<accession>A0A5A8CW80</accession>
<dbReference type="CDD" id="cd22748">
    <property type="entry name" value="OTU_OTUD6-like"/>
    <property type="match status" value="1"/>
</dbReference>
<dbReference type="Gene3D" id="3.90.70.80">
    <property type="match status" value="1"/>
</dbReference>
<dbReference type="OMA" id="YELGAHY"/>
<comment type="caution">
    <text evidence="3">The sequence shown here is derived from an EMBL/GenBank/DDBJ whole genome shotgun (WGS) entry which is preliminary data.</text>
</comment>
<keyword evidence="4" id="KW-1185">Reference proteome</keyword>
<dbReference type="Proteomes" id="UP000323011">
    <property type="component" value="Unassembled WGS sequence"/>
</dbReference>
<organism evidence="3 4">
    <name type="scientific">Cafeteria roenbergensis</name>
    <name type="common">Marine flagellate</name>
    <dbReference type="NCBI Taxonomy" id="33653"/>
    <lineage>
        <taxon>Eukaryota</taxon>
        <taxon>Sar</taxon>
        <taxon>Stramenopiles</taxon>
        <taxon>Bigyra</taxon>
        <taxon>Opalozoa</taxon>
        <taxon>Bicosoecida</taxon>
        <taxon>Cafeteriaceae</taxon>
        <taxon>Cafeteria</taxon>
    </lineage>
</organism>
<dbReference type="EMBL" id="VLTN01000002">
    <property type="protein sequence ID" value="KAA0157306.1"/>
    <property type="molecule type" value="Genomic_DNA"/>
</dbReference>
<name>A0A5A8CW80_CAFRO</name>
<sequence length="337" mass="34900">MPESLGKMKHRHKQELKALEAQKAAFAKKNKSMPKKEVRAELARMEAELSERHEKELASLGDAAEPAAAAAADGASPAASGHAAGAAGAPAAAAAADSEAEPEPSALARKRNKAAARRAKKEEQARERELEIQRYAAELEAAGGSRRDREMRALNLRLSELGRAVKVMPADGSCMFHALADQLRGAGGSEGPEGGASVSDLRETAAAHLERHAERLGPFLPFEDADGDFATDPSQAVARYCSRLRNTALWGGQPEARAIAEALGRDVVIHRADSSPTVLSAADGDGGAEAGGAEAGGAEAAAASGEDEAAAGGALHITFHLHFLSTGEHYNSAALTA</sequence>
<dbReference type="InterPro" id="IPR003323">
    <property type="entry name" value="OTU_dom"/>
</dbReference>
<protein>
    <recommendedName>
        <fullName evidence="2">OTU domain-containing protein</fullName>
    </recommendedName>
</protein>
<dbReference type="InterPro" id="IPR050704">
    <property type="entry name" value="Peptidase_C85-like"/>
</dbReference>
<gene>
    <name evidence="3" type="ORF">FNF29_00658</name>
</gene>
<dbReference type="PANTHER" id="PTHR12419">
    <property type="entry name" value="OTU DOMAIN CONTAINING PROTEIN"/>
    <property type="match status" value="1"/>
</dbReference>
<feature type="compositionally biased region" description="Gly residues" evidence="1">
    <location>
        <begin position="284"/>
        <end position="295"/>
    </location>
</feature>
<feature type="region of interest" description="Disordered" evidence="1">
    <location>
        <begin position="277"/>
        <end position="304"/>
    </location>
</feature>
<dbReference type="SUPFAM" id="SSF54001">
    <property type="entry name" value="Cysteine proteinases"/>
    <property type="match status" value="1"/>
</dbReference>
<dbReference type="PANTHER" id="PTHR12419:SF10">
    <property type="entry name" value="DEUBIQUITINASE OTUD6B"/>
    <property type="match status" value="1"/>
</dbReference>
<dbReference type="GO" id="GO:0004843">
    <property type="term" value="F:cysteine-type deubiquitinase activity"/>
    <property type="evidence" value="ECO:0007669"/>
    <property type="project" value="TreeGrafter"/>
</dbReference>
<feature type="compositionally biased region" description="Basic residues" evidence="1">
    <location>
        <begin position="108"/>
        <end position="119"/>
    </location>
</feature>
<reference evidence="3 4" key="1">
    <citation type="submission" date="2019-07" db="EMBL/GenBank/DDBJ databases">
        <title>Genomes of Cafeteria roenbergensis.</title>
        <authorList>
            <person name="Fischer M.G."/>
            <person name="Hackl T."/>
            <person name="Roman M."/>
        </authorList>
    </citation>
    <scope>NUCLEOTIDE SEQUENCE [LARGE SCALE GENOMIC DNA]</scope>
    <source>
        <strain evidence="3 4">BVI</strain>
    </source>
</reference>
<evidence type="ECO:0000313" key="3">
    <source>
        <dbReference type="EMBL" id="KAA0157306.1"/>
    </source>
</evidence>
<feature type="compositionally biased region" description="Low complexity" evidence="1">
    <location>
        <begin position="58"/>
        <end position="107"/>
    </location>
</feature>
<evidence type="ECO:0000313" key="4">
    <source>
        <dbReference type="Proteomes" id="UP000323011"/>
    </source>
</evidence>
<feature type="region of interest" description="Disordered" evidence="1">
    <location>
        <begin position="25"/>
        <end position="126"/>
    </location>
</feature>
<dbReference type="GO" id="GO:0016579">
    <property type="term" value="P:protein deubiquitination"/>
    <property type="evidence" value="ECO:0007669"/>
    <property type="project" value="TreeGrafter"/>
</dbReference>
<evidence type="ECO:0000259" key="2">
    <source>
        <dbReference type="PROSITE" id="PS50802"/>
    </source>
</evidence>
<dbReference type="AlphaFoldDB" id="A0A5A8CW80"/>
<evidence type="ECO:0000256" key="1">
    <source>
        <dbReference type="SAM" id="MobiDB-lite"/>
    </source>
</evidence>
<dbReference type="Pfam" id="PF02338">
    <property type="entry name" value="OTU"/>
    <property type="match status" value="1"/>
</dbReference>
<feature type="domain" description="OTU" evidence="2">
    <location>
        <begin position="163"/>
        <end position="336"/>
    </location>
</feature>
<dbReference type="InterPro" id="IPR038765">
    <property type="entry name" value="Papain-like_cys_pep_sf"/>
</dbReference>